<keyword evidence="3" id="KW-0812">Transmembrane</keyword>
<comment type="pathway">
    <text evidence="3">Protein modification; protein glycosylation.</text>
</comment>
<comment type="caution">
    <text evidence="5">The sequence shown here is derived from an EMBL/GenBank/DDBJ whole genome shotgun (WGS) entry which is preliminary data.</text>
</comment>
<dbReference type="EC" id="2.4.1.-" evidence="3"/>
<dbReference type="CDD" id="cd11301">
    <property type="entry name" value="Fut1_Fut2_like"/>
    <property type="match status" value="1"/>
</dbReference>
<evidence type="ECO:0000256" key="1">
    <source>
        <dbReference type="ARBA" id="ARBA00022676"/>
    </source>
</evidence>
<dbReference type="PANTHER" id="PTHR11927">
    <property type="entry name" value="GALACTOSIDE 2-L-FUCOSYLTRANSFERASE"/>
    <property type="match status" value="1"/>
</dbReference>
<evidence type="ECO:0000256" key="3">
    <source>
        <dbReference type="RuleBase" id="RU363129"/>
    </source>
</evidence>
<dbReference type="Pfam" id="PF01531">
    <property type="entry name" value="Glyco_transf_11"/>
    <property type="match status" value="1"/>
</dbReference>
<feature type="transmembrane region" description="Helical" evidence="3">
    <location>
        <begin position="12"/>
        <end position="34"/>
    </location>
</feature>
<keyword evidence="3" id="KW-0735">Signal-anchor</keyword>
<reference evidence="5 6" key="1">
    <citation type="submission" date="2024-08" db="EMBL/GenBank/DDBJ databases">
        <authorList>
            <person name="Cucini C."/>
            <person name="Frati F."/>
        </authorList>
    </citation>
    <scope>NUCLEOTIDE SEQUENCE [LARGE SCALE GENOMIC DNA]</scope>
</reference>
<dbReference type="Pfam" id="PF13383">
    <property type="entry name" value="Methyltransf_22"/>
    <property type="match status" value="1"/>
</dbReference>
<keyword evidence="2 3" id="KW-0808">Transferase</keyword>
<comment type="subcellular location">
    <subcellularLocation>
        <location evidence="3">Golgi apparatus</location>
        <location evidence="3">Golgi stack membrane</location>
        <topology evidence="3">Single-pass type II membrane protein</topology>
    </subcellularLocation>
</comment>
<dbReference type="InterPro" id="IPR025714">
    <property type="entry name" value="Methyltranfer_dom"/>
</dbReference>
<dbReference type="Proteomes" id="UP001642540">
    <property type="component" value="Unassembled WGS sequence"/>
</dbReference>
<comment type="similarity">
    <text evidence="3">Belongs to the glycosyltransferase 11 family.</text>
</comment>
<organism evidence="5 6">
    <name type="scientific">Orchesella dallaii</name>
    <dbReference type="NCBI Taxonomy" id="48710"/>
    <lineage>
        <taxon>Eukaryota</taxon>
        <taxon>Metazoa</taxon>
        <taxon>Ecdysozoa</taxon>
        <taxon>Arthropoda</taxon>
        <taxon>Hexapoda</taxon>
        <taxon>Collembola</taxon>
        <taxon>Entomobryomorpha</taxon>
        <taxon>Entomobryoidea</taxon>
        <taxon>Orchesellidae</taxon>
        <taxon>Orchesellinae</taxon>
        <taxon>Orchesella</taxon>
    </lineage>
</organism>
<protein>
    <recommendedName>
        <fullName evidence="3">L-Fucosyltransferase</fullName>
        <ecNumber evidence="3">2.4.1.-</ecNumber>
    </recommendedName>
</protein>
<evidence type="ECO:0000259" key="4">
    <source>
        <dbReference type="Pfam" id="PF13383"/>
    </source>
</evidence>
<keyword evidence="3" id="KW-0325">Glycoprotein</keyword>
<keyword evidence="6" id="KW-1185">Reference proteome</keyword>
<keyword evidence="3" id="KW-1133">Transmembrane helix</keyword>
<gene>
    <name evidence="5" type="ORF">ODALV1_LOCUS17852</name>
</gene>
<evidence type="ECO:0000313" key="5">
    <source>
        <dbReference type="EMBL" id="CAL8117814.1"/>
    </source>
</evidence>
<name>A0ABP1R701_9HEXA</name>
<keyword evidence="3" id="KW-0472">Membrane</keyword>
<dbReference type="EMBL" id="CAXLJM020000057">
    <property type="protein sequence ID" value="CAL8117814.1"/>
    <property type="molecule type" value="Genomic_DNA"/>
</dbReference>
<sequence length="645" mass="75377">MKQNKTFPLYSSIASYGFLICCICFITWMTLALVSVSNSLDNNNTTSNQYTFDTPPENFNLFQLSNDNNETQHSIRSYFNTTLIPPGVILRPQGGIGNQLFEYACSYALAKERNWPLYIVLRKFHSRGFSATQRDFALDLFNIPLNNVIDESTTKIPNNFLEYVNDQNLLENRGNLKPHGFVQHSGYCQSEAYWRNWRDELIPMFQPHVDIDSLKTSNKKLESILKLIEGTESVAVHVRRGDFTTYNGFFVPTSYQRQAIRKIVKLLQLRGKTPVFFVFSDNIQYTKEKLRDFNEKYEFHYVSALNTTSIQDFYLMTQCKHIIIPNSTFGWWSAYLNKNPDKIVIASAFNPKFWKLWAGENREFYKKLHGTLYHPSSWHIYQRVIKKRSSWIGSHNHNDSSKVNPWNRKTLTHIWNFFPPAFNCPFMLERVGRLGHGGKWICGLELYEYSPSKVSNIIRESPEECTIYIFGGDDLTIEKELVRRADCQIFIFDRKSNKAYAHPRVEVIPEVKISDKNEKEENTLYNILKENDHGWLDIMVMDIQGRELKVLEQIAEDFDVLPFGQLQVEIHLPKQDKDDKGRHKIFQNFKKWFERMEAKGLRPFFSEANLFQGCINGKKESSNTPNVMEYSFINLRGKHLLVQGS</sequence>
<accession>A0ABP1R701</accession>
<dbReference type="InterPro" id="IPR002516">
    <property type="entry name" value="Glyco_trans_11"/>
</dbReference>
<evidence type="ECO:0000256" key="2">
    <source>
        <dbReference type="ARBA" id="ARBA00022679"/>
    </source>
</evidence>
<keyword evidence="1 3" id="KW-0328">Glycosyltransferase</keyword>
<dbReference type="PANTHER" id="PTHR11927:SF9">
    <property type="entry name" value="L-FUCOSYLTRANSFERASE"/>
    <property type="match status" value="1"/>
</dbReference>
<dbReference type="Gene3D" id="3.40.50.11350">
    <property type="match status" value="1"/>
</dbReference>
<proteinExistence type="inferred from homology"/>
<keyword evidence="3" id="KW-0333">Golgi apparatus</keyword>
<feature type="domain" description="Methyltransferase" evidence="4">
    <location>
        <begin position="395"/>
        <end position="612"/>
    </location>
</feature>
<evidence type="ECO:0000313" key="6">
    <source>
        <dbReference type="Proteomes" id="UP001642540"/>
    </source>
</evidence>